<accession>A0AA96CL19</accession>
<protein>
    <submittedName>
        <fullName evidence="1">Uncharacterized protein</fullName>
    </submittedName>
</protein>
<evidence type="ECO:0000313" key="3">
    <source>
        <dbReference type="EMBL" id="WNL19282.1"/>
    </source>
</evidence>
<dbReference type="EMBL" id="CP134852">
    <property type="protein sequence ID" value="WNL24573.1"/>
    <property type="molecule type" value="Genomic_DNA"/>
</dbReference>
<evidence type="ECO:0000313" key="1">
    <source>
        <dbReference type="EMBL" id="WNL11395.1"/>
    </source>
</evidence>
<evidence type="ECO:0000313" key="2">
    <source>
        <dbReference type="EMBL" id="WNL14835.1"/>
    </source>
</evidence>
<name>A0AA96CL19_9BACT</name>
<evidence type="ECO:0000313" key="6">
    <source>
        <dbReference type="EMBL" id="WNL24573.1"/>
    </source>
</evidence>
<dbReference type="AlphaFoldDB" id="A0AA96CL19"/>
<organism evidence="1">
    <name type="scientific">Arcobacter sp. AZ-2023</name>
    <dbReference type="NCBI Taxonomy" id="3074453"/>
    <lineage>
        <taxon>Bacteria</taxon>
        <taxon>Pseudomonadati</taxon>
        <taxon>Campylobacterota</taxon>
        <taxon>Epsilonproteobacteria</taxon>
        <taxon>Campylobacterales</taxon>
        <taxon>Arcobacteraceae</taxon>
        <taxon>Arcobacter</taxon>
    </lineage>
</organism>
<dbReference type="EMBL" id="CP134851">
    <property type="protein sequence ID" value="WNL22421.1"/>
    <property type="molecule type" value="Genomic_DNA"/>
</dbReference>
<sequence length="342" mass="38689">MPSERIKIEKVEDLYYYYDLIDQSQVDEQSIEVALEDFINNFDVTTSYSDSLNRLKGHVDSDIASSIIKFQEFVNITYKVVKYQDQDVSLSENELNSIKIYIKVEEGSSKLKYIKAIAKIFNQVTENMTPKQKIIFTTLILSVITAGVIINNVSTKYIDANERIQLSEQETVRQQNIISGFNKINSEVDNNIIYKTIEVEGKKAVLEPVKRNDGVTYKIITNPNETPDNHDEVVINQTMAKEILKPTRTVADRDVLQSLFKINGILNSSTAGKVKVQVSTNDNVLSGTVEFNKDSEDIDFVKILRNFGEEAPIELIVRTKTIKGKTSIDKILATVGELSEVE</sequence>
<proteinExistence type="predicted"/>
<dbReference type="EMBL" id="CP134845">
    <property type="protein sequence ID" value="WNL14835.1"/>
    <property type="molecule type" value="Genomic_DNA"/>
</dbReference>
<dbReference type="EMBL" id="CP134849">
    <property type="protein sequence ID" value="WNL19282.1"/>
    <property type="molecule type" value="Genomic_DNA"/>
</dbReference>
<evidence type="ECO:0000313" key="5">
    <source>
        <dbReference type="EMBL" id="WNL22421.1"/>
    </source>
</evidence>
<reference evidence="1" key="2">
    <citation type="submission" date="2023-09" db="EMBL/GenBank/DDBJ databases">
        <title>Characterization of Arcobacter Isolates from Retail Chicken Sold in Supermarkets in Tbilisi, Georgia.</title>
        <authorList>
            <person name="Matthias R."/>
            <person name="Zautner A.E."/>
        </authorList>
    </citation>
    <scope>NUCLEOTIDE SEQUENCE</scope>
    <source>
        <strain evidence="2">LEO 108</strain>
        <strain evidence="1">LEO 109</strain>
    </source>
</reference>
<dbReference type="EMBL" id="CP134844">
    <property type="protein sequence ID" value="WNL11395.1"/>
    <property type="molecule type" value="Genomic_DNA"/>
</dbReference>
<gene>
    <name evidence="2" type="ORF">RJG51_01280</name>
    <name evidence="1" type="ORF">RJG52_05525</name>
    <name evidence="3" type="ORF">RJG53_00775</name>
    <name evidence="5" type="ORF">RJG55_05535</name>
    <name evidence="4" type="ORF">RJG56_00620</name>
    <name evidence="6" type="ORF">RJG57_05830</name>
</gene>
<dbReference type="EMBL" id="CP134850">
    <property type="protein sequence ID" value="WNL21421.1"/>
    <property type="molecule type" value="Genomic_DNA"/>
</dbReference>
<reference evidence="3" key="1">
    <citation type="submission" date="2023-09" db="EMBL/GenBank/DDBJ databases">
        <title>Arcobacter tbilisiensis sp. nov. isolated from chicken meat in Tbilisi, Georgia.</title>
        <authorList>
            <person name="Matthias R."/>
            <person name="Zautner A.E."/>
        </authorList>
    </citation>
    <scope>NUCLEOTIDE SEQUENCE</scope>
    <source>
        <strain evidence="6">LEO 70</strain>
        <strain evidence="5">LEO 74</strain>
        <strain evidence="4">LEO 79</strain>
        <strain evidence="3">LEO 99</strain>
    </source>
</reference>
<evidence type="ECO:0000313" key="4">
    <source>
        <dbReference type="EMBL" id="WNL21421.1"/>
    </source>
</evidence>